<dbReference type="GO" id="GO:0016757">
    <property type="term" value="F:glycosyltransferase activity"/>
    <property type="evidence" value="ECO:0007669"/>
    <property type="project" value="TreeGrafter"/>
</dbReference>
<evidence type="ECO:0000259" key="2">
    <source>
        <dbReference type="Pfam" id="PF13439"/>
    </source>
</evidence>
<keyword evidence="4" id="KW-1185">Reference proteome</keyword>
<organism evidence="3 4">
    <name type="scientific">Romeriopsis navalis LEGE 11480</name>
    <dbReference type="NCBI Taxonomy" id="2777977"/>
    <lineage>
        <taxon>Bacteria</taxon>
        <taxon>Bacillati</taxon>
        <taxon>Cyanobacteriota</taxon>
        <taxon>Cyanophyceae</taxon>
        <taxon>Leptolyngbyales</taxon>
        <taxon>Leptolyngbyaceae</taxon>
        <taxon>Romeriopsis</taxon>
        <taxon>Romeriopsis navalis</taxon>
    </lineage>
</organism>
<reference evidence="3" key="1">
    <citation type="submission" date="2020-10" db="EMBL/GenBank/DDBJ databases">
        <authorList>
            <person name="Castelo-Branco R."/>
            <person name="Eusebio N."/>
            <person name="Adriana R."/>
            <person name="Vieira A."/>
            <person name="Brugerolle De Fraissinette N."/>
            <person name="Rezende De Castro R."/>
            <person name="Schneider M.P."/>
            <person name="Vasconcelos V."/>
            <person name="Leao P.N."/>
        </authorList>
    </citation>
    <scope>NUCLEOTIDE SEQUENCE</scope>
    <source>
        <strain evidence="3">LEGE 11480</strain>
    </source>
</reference>
<dbReference type="RefSeq" id="WP_264324586.1">
    <property type="nucleotide sequence ID" value="NZ_JADEXQ010000021.1"/>
</dbReference>
<dbReference type="InterPro" id="IPR028098">
    <property type="entry name" value="Glyco_trans_4-like_N"/>
</dbReference>
<dbReference type="Pfam" id="PF13439">
    <property type="entry name" value="Glyco_transf_4"/>
    <property type="match status" value="1"/>
</dbReference>
<comment type="caution">
    <text evidence="3">The sequence shown here is derived from an EMBL/GenBank/DDBJ whole genome shotgun (WGS) entry which is preliminary data.</text>
</comment>
<dbReference type="PANTHER" id="PTHR45947:SF15">
    <property type="entry name" value="TEICHURONIC ACID BIOSYNTHESIS GLYCOSYLTRANSFERASE TUAC-RELATED"/>
    <property type="match status" value="1"/>
</dbReference>
<dbReference type="InterPro" id="IPR050194">
    <property type="entry name" value="Glycosyltransferase_grp1"/>
</dbReference>
<dbReference type="SUPFAM" id="SSF53756">
    <property type="entry name" value="UDP-Glycosyltransferase/glycogen phosphorylase"/>
    <property type="match status" value="1"/>
</dbReference>
<evidence type="ECO:0000313" key="3">
    <source>
        <dbReference type="EMBL" id="MBE9029767.1"/>
    </source>
</evidence>
<sequence length="401" mass="44030">MSLAYLVNQHPKCSQSFIRREILAVEAQGIPVKRFSVRSGEDLIVDPADQAELEKTRVILGVGALGLAQAVLKTLIRNPIKFLKALRFTYQVGAKSDRGLPVHFIYLAEACVLKGWLQREGVRHIHVHFGTNSTMVAMLCRALGGPTYSFTVHGPEEFDRVTGIGLKAKIKHAAFVVGISSFGRSQLYRWCNHSEWDKLHIVHCGVDDAYLTQPVGTIPEAPNLVCVGRLCEQKGQLLLVEAIRRLVAEGVPCHLTLVGDGEHRGPIETLIQQHQLQNHIKITGYATGDQVQKYILNSRAFVLPSFGEGLPVAIMEALALGRPVVTSYIAGIPELIKPGQNGWLVPAGDVDTLVGALRQVLSTGIDQLEQMGQRGAEAVAQEHNVHTEAQKLKRLFDTCLF</sequence>
<dbReference type="PANTHER" id="PTHR45947">
    <property type="entry name" value="SULFOQUINOVOSYL TRANSFERASE SQD2"/>
    <property type="match status" value="1"/>
</dbReference>
<dbReference type="EMBL" id="JADEXQ010000021">
    <property type="protein sequence ID" value="MBE9029767.1"/>
    <property type="molecule type" value="Genomic_DNA"/>
</dbReference>
<gene>
    <name evidence="3" type="ORF">IQ266_08510</name>
</gene>
<dbReference type="Pfam" id="PF00534">
    <property type="entry name" value="Glycos_transf_1"/>
    <property type="match status" value="1"/>
</dbReference>
<dbReference type="AlphaFoldDB" id="A0A928VNR0"/>
<evidence type="ECO:0000313" key="4">
    <source>
        <dbReference type="Proteomes" id="UP000625316"/>
    </source>
</evidence>
<dbReference type="Gene3D" id="3.40.50.2000">
    <property type="entry name" value="Glycogen Phosphorylase B"/>
    <property type="match status" value="2"/>
</dbReference>
<dbReference type="InterPro" id="IPR001296">
    <property type="entry name" value="Glyco_trans_1"/>
</dbReference>
<protein>
    <submittedName>
        <fullName evidence="3">Glycosyltransferase</fullName>
    </submittedName>
</protein>
<proteinExistence type="predicted"/>
<name>A0A928VNR0_9CYAN</name>
<accession>A0A928VNR0</accession>
<dbReference type="Proteomes" id="UP000625316">
    <property type="component" value="Unassembled WGS sequence"/>
</dbReference>
<feature type="domain" description="Glycosyltransferase subfamily 4-like N-terminal" evidence="2">
    <location>
        <begin position="104"/>
        <end position="208"/>
    </location>
</feature>
<evidence type="ECO:0000259" key="1">
    <source>
        <dbReference type="Pfam" id="PF00534"/>
    </source>
</evidence>
<feature type="domain" description="Glycosyl transferase family 1" evidence="1">
    <location>
        <begin position="221"/>
        <end position="376"/>
    </location>
</feature>